<dbReference type="PRINTS" id="PR00032">
    <property type="entry name" value="HTHARAC"/>
</dbReference>
<evidence type="ECO:0000313" key="5">
    <source>
        <dbReference type="EMBL" id="HJB74564.1"/>
    </source>
</evidence>
<protein>
    <submittedName>
        <fullName evidence="5">AraC family transcriptional regulator</fullName>
    </submittedName>
</protein>
<dbReference type="SUPFAM" id="SSF46689">
    <property type="entry name" value="Homeodomain-like"/>
    <property type="match status" value="2"/>
</dbReference>
<dbReference type="Pfam" id="PF02311">
    <property type="entry name" value="AraC_binding"/>
    <property type="match status" value="1"/>
</dbReference>
<dbReference type="EMBL" id="DWXN01000005">
    <property type="protein sequence ID" value="HJB74564.1"/>
    <property type="molecule type" value="Genomic_DNA"/>
</dbReference>
<dbReference type="InterPro" id="IPR018060">
    <property type="entry name" value="HTH_AraC"/>
</dbReference>
<evidence type="ECO:0000259" key="4">
    <source>
        <dbReference type="PROSITE" id="PS01124"/>
    </source>
</evidence>
<dbReference type="InterPro" id="IPR020449">
    <property type="entry name" value="Tscrpt_reg_AraC-type_HTH"/>
</dbReference>
<dbReference type="Gene3D" id="1.10.10.60">
    <property type="entry name" value="Homeodomain-like"/>
    <property type="match status" value="2"/>
</dbReference>
<keyword evidence="2" id="KW-0238">DNA-binding</keyword>
<organism evidence="5 6">
    <name type="scientific">Candidatus Eubacterium faecale</name>
    <dbReference type="NCBI Taxonomy" id="2838568"/>
    <lineage>
        <taxon>Bacteria</taxon>
        <taxon>Bacillati</taxon>
        <taxon>Bacillota</taxon>
        <taxon>Clostridia</taxon>
        <taxon>Eubacteriales</taxon>
        <taxon>Eubacteriaceae</taxon>
        <taxon>Eubacterium</taxon>
    </lineage>
</organism>
<evidence type="ECO:0000256" key="2">
    <source>
        <dbReference type="ARBA" id="ARBA00023125"/>
    </source>
</evidence>
<dbReference type="InterPro" id="IPR037923">
    <property type="entry name" value="HTH-like"/>
</dbReference>
<dbReference type="AlphaFoldDB" id="A0A9D2S927"/>
<evidence type="ECO:0000256" key="1">
    <source>
        <dbReference type="ARBA" id="ARBA00023015"/>
    </source>
</evidence>
<evidence type="ECO:0000313" key="6">
    <source>
        <dbReference type="Proteomes" id="UP000823877"/>
    </source>
</evidence>
<gene>
    <name evidence="5" type="ORF">IAA37_02685</name>
</gene>
<dbReference type="PROSITE" id="PS00041">
    <property type="entry name" value="HTH_ARAC_FAMILY_1"/>
    <property type="match status" value="1"/>
</dbReference>
<keyword evidence="3" id="KW-0804">Transcription</keyword>
<dbReference type="Proteomes" id="UP000823877">
    <property type="component" value="Unassembled WGS sequence"/>
</dbReference>
<name>A0A9D2S927_9FIRM</name>
<feature type="domain" description="HTH araC/xylS-type" evidence="4">
    <location>
        <begin position="172"/>
        <end position="270"/>
    </location>
</feature>
<dbReference type="PANTHER" id="PTHR43280:SF30">
    <property type="entry name" value="MMSAB OPERON REGULATORY PROTEIN"/>
    <property type="match status" value="1"/>
</dbReference>
<comment type="caution">
    <text evidence="5">The sequence shown here is derived from an EMBL/GenBank/DDBJ whole genome shotgun (WGS) entry which is preliminary data.</text>
</comment>
<dbReference type="Gene3D" id="2.60.120.280">
    <property type="entry name" value="Regulatory protein AraC"/>
    <property type="match status" value="1"/>
</dbReference>
<accession>A0A9D2S927</accession>
<dbReference type="SUPFAM" id="SSF51215">
    <property type="entry name" value="Regulatory protein AraC"/>
    <property type="match status" value="1"/>
</dbReference>
<evidence type="ECO:0000256" key="3">
    <source>
        <dbReference type="ARBA" id="ARBA00023163"/>
    </source>
</evidence>
<dbReference type="InterPro" id="IPR018062">
    <property type="entry name" value="HTH_AraC-typ_CS"/>
</dbReference>
<dbReference type="PANTHER" id="PTHR43280">
    <property type="entry name" value="ARAC-FAMILY TRANSCRIPTIONAL REGULATOR"/>
    <property type="match status" value="1"/>
</dbReference>
<dbReference type="InterPro" id="IPR009057">
    <property type="entry name" value="Homeodomain-like_sf"/>
</dbReference>
<dbReference type="SMART" id="SM00342">
    <property type="entry name" value="HTH_ARAC"/>
    <property type="match status" value="1"/>
</dbReference>
<proteinExistence type="predicted"/>
<dbReference type="Pfam" id="PF12833">
    <property type="entry name" value="HTH_18"/>
    <property type="match status" value="1"/>
</dbReference>
<reference evidence="5" key="1">
    <citation type="journal article" date="2021" name="PeerJ">
        <title>Extensive microbial diversity within the chicken gut microbiome revealed by metagenomics and culture.</title>
        <authorList>
            <person name="Gilroy R."/>
            <person name="Ravi A."/>
            <person name="Getino M."/>
            <person name="Pursley I."/>
            <person name="Horton D.L."/>
            <person name="Alikhan N.F."/>
            <person name="Baker D."/>
            <person name="Gharbi K."/>
            <person name="Hall N."/>
            <person name="Watson M."/>
            <person name="Adriaenssens E.M."/>
            <person name="Foster-Nyarko E."/>
            <person name="Jarju S."/>
            <person name="Secka A."/>
            <person name="Antonio M."/>
            <person name="Oren A."/>
            <person name="Chaudhuri R.R."/>
            <person name="La Ragione R."/>
            <person name="Hildebrand F."/>
            <person name="Pallen M.J."/>
        </authorList>
    </citation>
    <scope>NUCLEOTIDE SEQUENCE</scope>
    <source>
        <strain evidence="5">CHK188-16595</strain>
    </source>
</reference>
<dbReference type="GO" id="GO:0003700">
    <property type="term" value="F:DNA-binding transcription factor activity"/>
    <property type="evidence" value="ECO:0007669"/>
    <property type="project" value="InterPro"/>
</dbReference>
<keyword evidence="1" id="KW-0805">Transcription regulation</keyword>
<reference evidence="5" key="2">
    <citation type="submission" date="2021-04" db="EMBL/GenBank/DDBJ databases">
        <authorList>
            <person name="Gilroy R."/>
        </authorList>
    </citation>
    <scope>NUCLEOTIDE SEQUENCE</scope>
    <source>
        <strain evidence="5">CHK188-16595</strain>
    </source>
</reference>
<dbReference type="InterPro" id="IPR003313">
    <property type="entry name" value="AraC-bd"/>
</dbReference>
<dbReference type="PROSITE" id="PS01124">
    <property type="entry name" value="HTH_ARAC_FAMILY_2"/>
    <property type="match status" value="1"/>
</dbReference>
<dbReference type="GO" id="GO:0043565">
    <property type="term" value="F:sequence-specific DNA binding"/>
    <property type="evidence" value="ECO:0007669"/>
    <property type="project" value="InterPro"/>
</dbReference>
<sequence>MEKRETDNGRAYWQNYDPQLPVNIMVIGKTVCEPGYFVQRKHSSISAFEYIESGSGFLQVNEKKYTPCAGCAVILPKGSSHRYYTDKQNRWKKRWVVFDSDILTNLADFYLPGSEYCFHDCDLSDAFCELEELADNYADDYSAMCDAAAVVLYKMIITVKRAVEDKSADVCKKICADIHAFTGEHFSLDLLCTKYGYSKNHIIRIFRERYGITPYKYYIDNKMRTAKLYLRNTDLSVEEIAHRLGFGDAHYFSAYFKSANGISPLKYRKNRT</sequence>